<name>A0AA88EI78_FICCA</name>
<dbReference type="EMBL" id="BTGU01014903">
    <property type="protein sequence ID" value="GMN75038.1"/>
    <property type="molecule type" value="Genomic_DNA"/>
</dbReference>
<protein>
    <submittedName>
        <fullName evidence="2">Uncharacterized protein</fullName>
    </submittedName>
</protein>
<dbReference type="Proteomes" id="UP001187192">
    <property type="component" value="Unassembled WGS sequence"/>
</dbReference>
<comment type="caution">
    <text evidence="2">The sequence shown here is derived from an EMBL/GenBank/DDBJ whole genome shotgun (WGS) entry which is preliminary data.</text>
</comment>
<evidence type="ECO:0000256" key="1">
    <source>
        <dbReference type="SAM" id="MobiDB-lite"/>
    </source>
</evidence>
<evidence type="ECO:0000313" key="2">
    <source>
        <dbReference type="EMBL" id="GMN75038.1"/>
    </source>
</evidence>
<proteinExistence type="predicted"/>
<accession>A0AA88EI78</accession>
<sequence length="68" mass="7800">MIDRSRKPEKIYQTWNLDCNDEAHQKNRSGEQQIPMTCNISGGRGEARKSWKNHRPSSSSSTSDIRPP</sequence>
<organism evidence="2 3">
    <name type="scientific">Ficus carica</name>
    <name type="common">Common fig</name>
    <dbReference type="NCBI Taxonomy" id="3494"/>
    <lineage>
        <taxon>Eukaryota</taxon>
        <taxon>Viridiplantae</taxon>
        <taxon>Streptophyta</taxon>
        <taxon>Embryophyta</taxon>
        <taxon>Tracheophyta</taxon>
        <taxon>Spermatophyta</taxon>
        <taxon>Magnoliopsida</taxon>
        <taxon>eudicotyledons</taxon>
        <taxon>Gunneridae</taxon>
        <taxon>Pentapetalae</taxon>
        <taxon>rosids</taxon>
        <taxon>fabids</taxon>
        <taxon>Rosales</taxon>
        <taxon>Moraceae</taxon>
        <taxon>Ficeae</taxon>
        <taxon>Ficus</taxon>
    </lineage>
</organism>
<dbReference type="AlphaFoldDB" id="A0AA88EI78"/>
<gene>
    <name evidence="2" type="ORF">TIFTF001_054499</name>
</gene>
<feature type="compositionally biased region" description="Polar residues" evidence="1">
    <location>
        <begin position="30"/>
        <end position="40"/>
    </location>
</feature>
<reference evidence="2" key="1">
    <citation type="submission" date="2023-07" db="EMBL/GenBank/DDBJ databases">
        <title>draft genome sequence of fig (Ficus carica).</title>
        <authorList>
            <person name="Takahashi T."/>
            <person name="Nishimura K."/>
        </authorList>
    </citation>
    <scope>NUCLEOTIDE SEQUENCE</scope>
</reference>
<keyword evidence="3" id="KW-1185">Reference proteome</keyword>
<feature type="compositionally biased region" description="Low complexity" evidence="1">
    <location>
        <begin position="57"/>
        <end position="68"/>
    </location>
</feature>
<evidence type="ECO:0000313" key="3">
    <source>
        <dbReference type="Proteomes" id="UP001187192"/>
    </source>
</evidence>
<feature type="region of interest" description="Disordered" evidence="1">
    <location>
        <begin position="23"/>
        <end position="68"/>
    </location>
</feature>